<evidence type="ECO:0000313" key="13">
    <source>
        <dbReference type="EMBL" id="KAH6890959.1"/>
    </source>
</evidence>
<feature type="compositionally biased region" description="Basic and acidic residues" evidence="11">
    <location>
        <begin position="781"/>
        <end position="801"/>
    </location>
</feature>
<keyword evidence="4" id="KW-0479">Metal-binding</keyword>
<dbReference type="GO" id="GO:0005737">
    <property type="term" value="C:cytoplasm"/>
    <property type="evidence" value="ECO:0007669"/>
    <property type="project" value="TreeGrafter"/>
</dbReference>
<keyword evidence="6" id="KW-0862">Zinc</keyword>
<dbReference type="Pfam" id="PF01406">
    <property type="entry name" value="tRNA-synt_1e"/>
    <property type="match status" value="1"/>
</dbReference>
<evidence type="ECO:0000256" key="6">
    <source>
        <dbReference type="ARBA" id="ARBA00022833"/>
    </source>
</evidence>
<evidence type="ECO:0000256" key="9">
    <source>
        <dbReference type="ARBA" id="ARBA00023146"/>
    </source>
</evidence>
<keyword evidence="9 13" id="KW-0030">Aminoacyl-tRNA synthetase</keyword>
<name>A0A9P8W6U2_9HYPO</name>
<dbReference type="Gene3D" id="3.40.50.620">
    <property type="entry name" value="HUPs"/>
    <property type="match status" value="2"/>
</dbReference>
<keyword evidence="14" id="KW-1185">Reference proteome</keyword>
<dbReference type="SUPFAM" id="SSF47323">
    <property type="entry name" value="Anticodon-binding domain of a subclass of class I aminoacyl-tRNA synthetases"/>
    <property type="match status" value="1"/>
</dbReference>
<dbReference type="GO" id="GO:0004817">
    <property type="term" value="F:cysteine-tRNA ligase activity"/>
    <property type="evidence" value="ECO:0007669"/>
    <property type="project" value="UniProtKB-EC"/>
</dbReference>
<dbReference type="AlphaFoldDB" id="A0A9P8W6U2"/>
<feature type="compositionally biased region" description="Basic and acidic residues" evidence="11">
    <location>
        <begin position="808"/>
        <end position="817"/>
    </location>
</feature>
<feature type="region of interest" description="Disordered" evidence="11">
    <location>
        <begin position="781"/>
        <end position="837"/>
    </location>
</feature>
<organism evidence="13 14">
    <name type="scientific">Thelonectria olida</name>
    <dbReference type="NCBI Taxonomy" id="1576542"/>
    <lineage>
        <taxon>Eukaryota</taxon>
        <taxon>Fungi</taxon>
        <taxon>Dikarya</taxon>
        <taxon>Ascomycota</taxon>
        <taxon>Pezizomycotina</taxon>
        <taxon>Sordariomycetes</taxon>
        <taxon>Hypocreomycetidae</taxon>
        <taxon>Hypocreales</taxon>
        <taxon>Nectriaceae</taxon>
        <taxon>Thelonectria</taxon>
    </lineage>
</organism>
<dbReference type="FunFam" id="3.40.50.620:FF:000186">
    <property type="entry name" value="Putative Cysteinyl-tRNA synthetase"/>
    <property type="match status" value="1"/>
</dbReference>
<evidence type="ECO:0000256" key="11">
    <source>
        <dbReference type="SAM" id="MobiDB-lite"/>
    </source>
</evidence>
<dbReference type="InterPro" id="IPR024909">
    <property type="entry name" value="Cys-tRNA/MSH_ligase"/>
</dbReference>
<gene>
    <name evidence="13" type="ORF">B0T10DRAFT_484018</name>
</gene>
<dbReference type="SUPFAM" id="SSF52374">
    <property type="entry name" value="Nucleotidylyl transferase"/>
    <property type="match status" value="1"/>
</dbReference>
<proteinExistence type="inferred from homology"/>
<comment type="cofactor">
    <cofactor evidence="1">
        <name>Zn(2+)</name>
        <dbReference type="ChEBI" id="CHEBI:29105"/>
    </cofactor>
</comment>
<dbReference type="InterPro" id="IPR014729">
    <property type="entry name" value="Rossmann-like_a/b/a_fold"/>
</dbReference>
<evidence type="ECO:0000259" key="12">
    <source>
        <dbReference type="Pfam" id="PF01406"/>
    </source>
</evidence>
<evidence type="ECO:0000256" key="5">
    <source>
        <dbReference type="ARBA" id="ARBA00022741"/>
    </source>
</evidence>
<dbReference type="NCBIfam" id="TIGR00435">
    <property type="entry name" value="cysS"/>
    <property type="match status" value="1"/>
</dbReference>
<dbReference type="InterPro" id="IPR009080">
    <property type="entry name" value="tRNAsynth_Ia_anticodon-bd"/>
</dbReference>
<evidence type="ECO:0000256" key="1">
    <source>
        <dbReference type="ARBA" id="ARBA00001947"/>
    </source>
</evidence>
<evidence type="ECO:0000256" key="7">
    <source>
        <dbReference type="ARBA" id="ARBA00022840"/>
    </source>
</evidence>
<evidence type="ECO:0000256" key="4">
    <source>
        <dbReference type="ARBA" id="ARBA00022723"/>
    </source>
</evidence>
<dbReference type="Proteomes" id="UP000777438">
    <property type="component" value="Unassembled WGS sequence"/>
</dbReference>
<dbReference type="PRINTS" id="PR00983">
    <property type="entry name" value="TRNASYNTHCYS"/>
</dbReference>
<dbReference type="PANTHER" id="PTHR10890:SF3">
    <property type="entry name" value="CYSTEINE--TRNA LIGASE, CYTOPLASMIC"/>
    <property type="match status" value="1"/>
</dbReference>
<dbReference type="GO" id="GO:0046872">
    <property type="term" value="F:metal ion binding"/>
    <property type="evidence" value="ECO:0007669"/>
    <property type="project" value="UniProtKB-KW"/>
</dbReference>
<evidence type="ECO:0000256" key="8">
    <source>
        <dbReference type="ARBA" id="ARBA00022917"/>
    </source>
</evidence>
<evidence type="ECO:0000256" key="2">
    <source>
        <dbReference type="ARBA" id="ARBA00012832"/>
    </source>
</evidence>
<evidence type="ECO:0000256" key="3">
    <source>
        <dbReference type="ARBA" id="ARBA00022598"/>
    </source>
</evidence>
<dbReference type="GO" id="GO:0006423">
    <property type="term" value="P:cysteinyl-tRNA aminoacylation"/>
    <property type="evidence" value="ECO:0007669"/>
    <property type="project" value="InterPro"/>
</dbReference>
<dbReference type="HAMAP" id="MF_00041">
    <property type="entry name" value="Cys_tRNA_synth"/>
    <property type="match status" value="1"/>
</dbReference>
<keyword evidence="5" id="KW-0547">Nucleotide-binding</keyword>
<dbReference type="OrthoDB" id="438179at2759"/>
<dbReference type="InterPro" id="IPR032678">
    <property type="entry name" value="tRNA-synt_1_cat_dom"/>
</dbReference>
<sequence>MVLRASAFRGVYLNTPVSRLLPSILRRSLSTITARQFKMDPSSEISHPPAPVLRILNSLGRQKTVFTPIDPEKKLITWYTCGPTCYDDAHQGHGRNAVSLDILRRILQDYFGYLVKFVMNITDVDDKIILRSRYLHLETRLLNELESQERSKAKADALTVGKEGLRFYISRNLPLLSPDTSSETYGVEIKKAYSNIVDKEVAEEQDAKLKMHIRNGQQAASALLRLEKATDFTLLSDFVDHAKDVLHPYLDHLHGATIDSKDHDLFSAVARKYEERYFEDMHALNVLDPDVLTRATEYIPQMIAFVQRIVDKGFAYPTDDGSVYFDISAFEAAGHSYSVLEPWNRNNAALRADGEGSLANKSAAKRNDADFALWKASRPGEPAWPSPWSENGGRPGWHIECSCMASDVLGGAIDLHSGGEDLRWPHHDNEIAQSVAYWSDDDKSVPWVNYWLHTGHLGIKGLKMSKSLKNFVTIRDALKQPGWNSRSLRICFLLGAWHDKIEVTETSLSSAAAWESKLNNFFLQALDVGRLLDDLPTTLDSIRDEELRFESLNKAKASLHEALCDSFDTPAAMRIISNFVSECNVMNLSNSSLLSSARWVNRIVTIFGLNPQGEAAVLAQGDSNRGSEQQQQPVPSYHSQIIAWHGVEIPAAAQQPIYAASKLRDDIRQQVLSDQGNIDYASMIALVNGVSLGTQSSTPADSNTRYHAVATQFRDDIHHLASESAPAKDILSLCDAFRDVHLYSLDIYLEDRQNGPALVRPLDQSIRKALVEMRAAAEAAQSEKAERKAKEAEKQREKDNRASVNPRDMFRNEHFSEWDEQGIPTRDAKGEEVTKSAKKKLIKLHERQQKLYKEWLDGQDSK</sequence>
<keyword evidence="3" id="KW-0436">Ligase</keyword>
<protein>
    <recommendedName>
        <fullName evidence="2">cysteine--tRNA ligase</fullName>
        <ecNumber evidence="2">6.1.1.16</ecNumber>
    </recommendedName>
    <alternativeName>
        <fullName evidence="10">Cysteinyl-tRNA synthetase</fullName>
    </alternativeName>
</protein>
<dbReference type="PANTHER" id="PTHR10890">
    <property type="entry name" value="CYSTEINYL-TRNA SYNTHETASE"/>
    <property type="match status" value="1"/>
</dbReference>
<dbReference type="GO" id="GO:0005524">
    <property type="term" value="F:ATP binding"/>
    <property type="evidence" value="ECO:0007669"/>
    <property type="project" value="UniProtKB-KW"/>
</dbReference>
<dbReference type="EMBL" id="JAGPYM010000008">
    <property type="protein sequence ID" value="KAH6890959.1"/>
    <property type="molecule type" value="Genomic_DNA"/>
</dbReference>
<evidence type="ECO:0000313" key="14">
    <source>
        <dbReference type="Proteomes" id="UP000777438"/>
    </source>
</evidence>
<dbReference type="EC" id="6.1.1.16" evidence="2"/>
<comment type="caution">
    <text evidence="13">The sequence shown here is derived from an EMBL/GenBank/DDBJ whole genome shotgun (WGS) entry which is preliminary data.</text>
</comment>
<feature type="compositionally biased region" description="Basic and acidic residues" evidence="11">
    <location>
        <begin position="826"/>
        <end position="835"/>
    </location>
</feature>
<reference evidence="13 14" key="1">
    <citation type="journal article" date="2021" name="Nat. Commun.">
        <title>Genetic determinants of endophytism in the Arabidopsis root mycobiome.</title>
        <authorList>
            <person name="Mesny F."/>
            <person name="Miyauchi S."/>
            <person name="Thiergart T."/>
            <person name="Pickel B."/>
            <person name="Atanasova L."/>
            <person name="Karlsson M."/>
            <person name="Huettel B."/>
            <person name="Barry K.W."/>
            <person name="Haridas S."/>
            <person name="Chen C."/>
            <person name="Bauer D."/>
            <person name="Andreopoulos W."/>
            <person name="Pangilinan J."/>
            <person name="LaButti K."/>
            <person name="Riley R."/>
            <person name="Lipzen A."/>
            <person name="Clum A."/>
            <person name="Drula E."/>
            <person name="Henrissat B."/>
            <person name="Kohler A."/>
            <person name="Grigoriev I.V."/>
            <person name="Martin F.M."/>
            <person name="Hacquard S."/>
        </authorList>
    </citation>
    <scope>NUCLEOTIDE SEQUENCE [LARGE SCALE GENOMIC DNA]</scope>
    <source>
        <strain evidence="13 14">MPI-CAGE-CH-0241</strain>
    </source>
</reference>
<dbReference type="InterPro" id="IPR015803">
    <property type="entry name" value="Cys-tRNA-ligase"/>
</dbReference>
<keyword evidence="7" id="KW-0067">ATP-binding</keyword>
<evidence type="ECO:0000256" key="10">
    <source>
        <dbReference type="ARBA" id="ARBA00031499"/>
    </source>
</evidence>
<keyword evidence="8" id="KW-0648">Protein biosynthesis</keyword>
<feature type="domain" description="tRNA synthetases class I catalytic" evidence="12">
    <location>
        <begin position="72"/>
        <end position="511"/>
    </location>
</feature>
<accession>A0A9P8W6U2</accession>